<organism evidence="10 11">
    <name type="scientific">Coemansia thaxteri</name>
    <dbReference type="NCBI Taxonomy" id="2663907"/>
    <lineage>
        <taxon>Eukaryota</taxon>
        <taxon>Fungi</taxon>
        <taxon>Fungi incertae sedis</taxon>
        <taxon>Zoopagomycota</taxon>
        <taxon>Kickxellomycotina</taxon>
        <taxon>Kickxellomycetes</taxon>
        <taxon>Kickxellales</taxon>
        <taxon>Kickxellaceae</taxon>
        <taxon>Coemansia</taxon>
    </lineage>
</organism>
<feature type="transmembrane region" description="Helical" evidence="9">
    <location>
        <begin position="186"/>
        <end position="205"/>
    </location>
</feature>
<evidence type="ECO:0000256" key="1">
    <source>
        <dbReference type="ARBA" id="ARBA00004477"/>
    </source>
</evidence>
<accession>A0A9W8BEB1</accession>
<keyword evidence="5" id="KW-0256">Endoplasmic reticulum</keyword>
<keyword evidence="6 9" id="KW-1133">Transmembrane helix</keyword>
<keyword evidence="7 9" id="KW-0472">Membrane</keyword>
<feature type="transmembrane region" description="Helical" evidence="9">
    <location>
        <begin position="217"/>
        <end position="238"/>
    </location>
</feature>
<dbReference type="AlphaFoldDB" id="A0A9W8BEB1"/>
<name>A0A9W8BEB1_9FUNG</name>
<reference evidence="10" key="1">
    <citation type="submission" date="2022-07" db="EMBL/GenBank/DDBJ databases">
        <title>Phylogenomic reconstructions and comparative analyses of Kickxellomycotina fungi.</title>
        <authorList>
            <person name="Reynolds N.K."/>
            <person name="Stajich J.E."/>
            <person name="Barry K."/>
            <person name="Grigoriev I.V."/>
            <person name="Crous P."/>
            <person name="Smith M.E."/>
        </authorList>
    </citation>
    <scope>NUCLEOTIDE SEQUENCE</scope>
    <source>
        <strain evidence="10">IMI 214461</strain>
    </source>
</reference>
<dbReference type="Proteomes" id="UP001150907">
    <property type="component" value="Unassembled WGS sequence"/>
</dbReference>
<feature type="transmembrane region" description="Helical" evidence="9">
    <location>
        <begin position="113"/>
        <end position="137"/>
    </location>
</feature>
<evidence type="ECO:0000256" key="4">
    <source>
        <dbReference type="ARBA" id="ARBA00022692"/>
    </source>
</evidence>
<evidence type="ECO:0000256" key="9">
    <source>
        <dbReference type="SAM" id="Phobius"/>
    </source>
</evidence>
<evidence type="ECO:0000313" key="10">
    <source>
        <dbReference type="EMBL" id="KAJ2000182.1"/>
    </source>
</evidence>
<evidence type="ECO:0000256" key="7">
    <source>
        <dbReference type="ARBA" id="ARBA00023136"/>
    </source>
</evidence>
<feature type="compositionally biased region" description="Low complexity" evidence="8">
    <location>
        <begin position="8"/>
        <end position="17"/>
    </location>
</feature>
<evidence type="ECO:0000256" key="3">
    <source>
        <dbReference type="ARBA" id="ARBA00022502"/>
    </source>
</evidence>
<dbReference type="GO" id="GO:0006506">
    <property type="term" value="P:GPI anchor biosynthetic process"/>
    <property type="evidence" value="ECO:0007669"/>
    <property type="project" value="UniProtKB-KW"/>
</dbReference>
<evidence type="ECO:0000256" key="5">
    <source>
        <dbReference type="ARBA" id="ARBA00022824"/>
    </source>
</evidence>
<keyword evidence="4 9" id="KW-0812">Transmembrane</keyword>
<keyword evidence="3" id="KW-0337">GPI-anchor biosynthesis</keyword>
<sequence length="277" mass="30108">MDSNAQPRATAAAATARADGDANDLHEPSHRLYPIDANGIELMLGAMASAMALVSPRKSLNLYDYPIKYLSVTSAILFAYYAILAFAGIYCFKVPDRRNHQPRRSSLSSRGFAVLRMGAATLVAALAISLSFVLFGAPFASQHALTFMAALNVALLGVTPAILTLEPTPDAWKSALLHGAKSVPERWAAGFFWPTMLTCWLSASVIPLDWDRPWQKWPIPVVGGAFLGNLLGLLYVLLRCFILPLARADYAESERIKRDMVRGMAAGPSATVSKKRQ</sequence>
<evidence type="ECO:0000313" key="11">
    <source>
        <dbReference type="Proteomes" id="UP001150907"/>
    </source>
</evidence>
<evidence type="ECO:0000256" key="2">
    <source>
        <dbReference type="ARBA" id="ARBA00004687"/>
    </source>
</evidence>
<dbReference type="EMBL" id="JANBQF010000571">
    <property type="protein sequence ID" value="KAJ2000182.1"/>
    <property type="molecule type" value="Genomic_DNA"/>
</dbReference>
<comment type="subcellular location">
    <subcellularLocation>
        <location evidence="1">Endoplasmic reticulum membrane</location>
        <topology evidence="1">Multi-pass membrane protein</topology>
    </subcellularLocation>
</comment>
<evidence type="ECO:0000256" key="8">
    <source>
        <dbReference type="SAM" id="MobiDB-lite"/>
    </source>
</evidence>
<feature type="transmembrane region" description="Helical" evidence="9">
    <location>
        <begin position="69"/>
        <end position="92"/>
    </location>
</feature>
<dbReference type="GO" id="GO:0005789">
    <property type="term" value="C:endoplasmic reticulum membrane"/>
    <property type="evidence" value="ECO:0007669"/>
    <property type="project" value="UniProtKB-SubCell"/>
</dbReference>
<keyword evidence="11" id="KW-1185">Reference proteome</keyword>
<comment type="caution">
    <text evidence="10">The sequence shown here is derived from an EMBL/GenBank/DDBJ whole genome shotgun (WGS) entry which is preliminary data.</text>
</comment>
<evidence type="ECO:0000256" key="6">
    <source>
        <dbReference type="ARBA" id="ARBA00022989"/>
    </source>
</evidence>
<proteinExistence type="predicted"/>
<feature type="transmembrane region" description="Helical" evidence="9">
    <location>
        <begin position="143"/>
        <end position="165"/>
    </location>
</feature>
<comment type="pathway">
    <text evidence="2">Glycolipid biosynthesis; glycosylphosphatidylinositol-anchor biosynthesis.</text>
</comment>
<dbReference type="InterPro" id="IPR009580">
    <property type="entry name" value="GPI_biosynthesis_protein_Pig-F"/>
</dbReference>
<dbReference type="Pfam" id="PF06699">
    <property type="entry name" value="PIG-F"/>
    <property type="match status" value="1"/>
</dbReference>
<dbReference type="OrthoDB" id="17366at2759"/>
<gene>
    <name evidence="10" type="primary">GPI11</name>
    <name evidence="10" type="ORF">H4R26_004738</name>
</gene>
<feature type="region of interest" description="Disordered" evidence="8">
    <location>
        <begin position="1"/>
        <end position="24"/>
    </location>
</feature>
<protein>
    <submittedName>
        <fullName evidence="10">Glycosylphosphatidylinositol (GPI) anchor assembly protein</fullName>
    </submittedName>
</protein>